<evidence type="ECO:0000313" key="2">
    <source>
        <dbReference type="Proteomes" id="UP001150603"/>
    </source>
</evidence>
<name>A0ACC1J758_9FUNG</name>
<gene>
    <name evidence="1" type="ORF">FBU59_003862</name>
</gene>
<comment type="caution">
    <text evidence="1">The sequence shown here is derived from an EMBL/GenBank/DDBJ whole genome shotgun (WGS) entry which is preliminary data.</text>
</comment>
<reference evidence="1" key="1">
    <citation type="submission" date="2022-07" db="EMBL/GenBank/DDBJ databases">
        <title>Phylogenomic reconstructions and comparative analyses of Kickxellomycotina fungi.</title>
        <authorList>
            <person name="Reynolds N.K."/>
            <person name="Stajich J.E."/>
            <person name="Barry K."/>
            <person name="Grigoriev I.V."/>
            <person name="Crous P."/>
            <person name="Smith M.E."/>
        </authorList>
    </citation>
    <scope>NUCLEOTIDE SEQUENCE</scope>
    <source>
        <strain evidence="1">NRRL 5244</strain>
    </source>
</reference>
<dbReference type="Proteomes" id="UP001150603">
    <property type="component" value="Unassembled WGS sequence"/>
</dbReference>
<sequence length="134" mass="15814">MSGKFPLIQREDERDVEVNWEDQQRINQFSKLNVRLERLEDSYKTQKTEKEYLDDLAMEIELLDDEEPVPYRIGDTFVMLPLEEAQERVEKDKDTIDARVEDLDSQISAIAEEMEVLKKALYGKFGRAINLEKD</sequence>
<proteinExistence type="predicted"/>
<accession>A0ACC1J758</accession>
<evidence type="ECO:0000313" key="1">
    <source>
        <dbReference type="EMBL" id="KAJ1940264.1"/>
    </source>
</evidence>
<dbReference type="EMBL" id="JANBPW010002595">
    <property type="protein sequence ID" value="KAJ1940264.1"/>
    <property type="molecule type" value="Genomic_DNA"/>
</dbReference>
<keyword evidence="2" id="KW-1185">Reference proteome</keyword>
<protein>
    <submittedName>
        <fullName evidence="1">Uncharacterized protein</fullName>
    </submittedName>
</protein>
<organism evidence="1 2">
    <name type="scientific">Linderina macrospora</name>
    <dbReference type="NCBI Taxonomy" id="4868"/>
    <lineage>
        <taxon>Eukaryota</taxon>
        <taxon>Fungi</taxon>
        <taxon>Fungi incertae sedis</taxon>
        <taxon>Zoopagomycota</taxon>
        <taxon>Kickxellomycotina</taxon>
        <taxon>Kickxellomycetes</taxon>
        <taxon>Kickxellales</taxon>
        <taxon>Kickxellaceae</taxon>
        <taxon>Linderina</taxon>
    </lineage>
</organism>